<comment type="caution">
    <text evidence="2">The sequence shown here is derived from an EMBL/GenBank/DDBJ whole genome shotgun (WGS) entry which is preliminary data.</text>
</comment>
<dbReference type="AlphaFoldDB" id="A0A7V8L5I5"/>
<keyword evidence="1" id="KW-1133">Transmembrane helix</keyword>
<evidence type="ECO:0000313" key="3">
    <source>
        <dbReference type="Proteomes" id="UP000053038"/>
    </source>
</evidence>
<evidence type="ECO:0000256" key="1">
    <source>
        <dbReference type="SAM" id="Phobius"/>
    </source>
</evidence>
<proteinExistence type="predicted"/>
<organism evidence="2 3">
    <name type="scientific">Pectobacterium fontis</name>
    <dbReference type="NCBI Taxonomy" id="2558042"/>
    <lineage>
        <taxon>Bacteria</taxon>
        <taxon>Pseudomonadati</taxon>
        <taxon>Pseudomonadota</taxon>
        <taxon>Gammaproteobacteria</taxon>
        <taxon>Enterobacterales</taxon>
        <taxon>Pectobacteriaceae</taxon>
        <taxon>Pectobacterium</taxon>
    </lineage>
</organism>
<gene>
    <name evidence="2" type="ORF">OI69_08665</name>
</gene>
<dbReference type="Proteomes" id="UP000053038">
    <property type="component" value="Unassembled WGS sequence"/>
</dbReference>
<evidence type="ECO:0000313" key="2">
    <source>
        <dbReference type="EMBL" id="KHN52355.1"/>
    </source>
</evidence>
<accession>A0A7V8L5I5</accession>
<name>A0A7V8L5I5_9GAMM</name>
<keyword evidence="3" id="KW-1185">Reference proteome</keyword>
<feature type="transmembrane region" description="Helical" evidence="1">
    <location>
        <begin position="27"/>
        <end position="50"/>
    </location>
</feature>
<sequence>MFLINIGFQEKREVTHTHKNTFFDKTYFFIINNLVFSLVRQIHAYVLIFIRNMIDKYQSMWFIITPLRYLRTSKTHSCINTFNMIEKYTY</sequence>
<keyword evidence="1" id="KW-0812">Transmembrane</keyword>
<dbReference type="EMBL" id="JSXC01000026">
    <property type="protein sequence ID" value="KHN52355.1"/>
    <property type="molecule type" value="Genomic_DNA"/>
</dbReference>
<keyword evidence="1" id="KW-0472">Membrane</keyword>
<reference evidence="2 3" key="1">
    <citation type="submission" date="2014-10" db="EMBL/GenBank/DDBJ databases">
        <title>Genome sequence of Pectobacterium carotovorum M022.</title>
        <authorList>
            <person name="Chan K.-G."/>
            <person name="Tan W.-S."/>
        </authorList>
    </citation>
    <scope>NUCLEOTIDE SEQUENCE [LARGE SCALE GENOMIC DNA]</scope>
    <source>
        <strain evidence="2 3">M022</strain>
    </source>
</reference>
<protein>
    <submittedName>
        <fullName evidence="2">Uncharacterized protein</fullName>
    </submittedName>
</protein>